<dbReference type="Proteomes" id="UP000316921">
    <property type="component" value="Chromosome"/>
</dbReference>
<dbReference type="KEGG" id="pbap:Pla133_29830"/>
<evidence type="ECO:0000259" key="1">
    <source>
        <dbReference type="Pfam" id="PF13435"/>
    </source>
</evidence>
<gene>
    <name evidence="2" type="ORF">Pla133_29830</name>
</gene>
<name>A0A518BLP8_9BACT</name>
<dbReference type="Gene3D" id="1.10.1130.10">
    <property type="entry name" value="Flavocytochrome C3, Chain A"/>
    <property type="match status" value="1"/>
</dbReference>
<accession>A0A518BLP8</accession>
<sequence length="342" mass="37587" precursor="true">MNPRPILGSVLALLGVVVAVAIFAPDQEAAAEPRQFSSSRECAECHAEAYGEWSVTEHASAWTGAEVRALSNDFSNQDCIDCHAPKPVFETGIGNRVQPRTLNRVEGVDCLTCHQLPGGGVAGSTNDSNAACRPQERRELTSPNLCGGCHNQHKTVDQWRGSKWAEQGIDCIDCHMPFRDGDPSKGRDHSMHGGSSLDNLHKAVELRGMLEDGHWVVEVENVGTGHSFPADERSRAADVFWRPLDDNGAGVGAWRHLHRFRSPYRQEADLEDTLLLVHENRRMPVLESDVTFIGSGGLSEGTPVSGPIEVALFYKRKPYYTNQDQPDPEAEATLVHRIELIP</sequence>
<proteinExistence type="predicted"/>
<reference evidence="2 3" key="1">
    <citation type="submission" date="2019-02" db="EMBL/GenBank/DDBJ databases">
        <title>Deep-cultivation of Planctomycetes and their phenomic and genomic characterization uncovers novel biology.</title>
        <authorList>
            <person name="Wiegand S."/>
            <person name="Jogler M."/>
            <person name="Boedeker C."/>
            <person name="Pinto D."/>
            <person name="Vollmers J."/>
            <person name="Rivas-Marin E."/>
            <person name="Kohn T."/>
            <person name="Peeters S.H."/>
            <person name="Heuer A."/>
            <person name="Rast P."/>
            <person name="Oberbeckmann S."/>
            <person name="Bunk B."/>
            <person name="Jeske O."/>
            <person name="Meyerdierks A."/>
            <person name="Storesund J.E."/>
            <person name="Kallscheuer N."/>
            <person name="Luecker S."/>
            <person name="Lage O.M."/>
            <person name="Pohl T."/>
            <person name="Merkel B.J."/>
            <person name="Hornburger P."/>
            <person name="Mueller R.-W."/>
            <person name="Bruemmer F."/>
            <person name="Labrenz M."/>
            <person name="Spormann A.M."/>
            <person name="Op den Camp H."/>
            <person name="Overmann J."/>
            <person name="Amann R."/>
            <person name="Jetten M.S.M."/>
            <person name="Mascher T."/>
            <person name="Medema M.H."/>
            <person name="Devos D.P."/>
            <person name="Kaster A.-K."/>
            <person name="Ovreas L."/>
            <person name="Rohde M."/>
            <person name="Galperin M.Y."/>
            <person name="Jogler C."/>
        </authorList>
    </citation>
    <scope>NUCLEOTIDE SEQUENCE [LARGE SCALE GENOMIC DNA]</scope>
    <source>
        <strain evidence="2 3">Pla133</strain>
    </source>
</reference>
<dbReference type="InterPro" id="IPR036280">
    <property type="entry name" value="Multihaem_cyt_sf"/>
</dbReference>
<dbReference type="EMBL" id="CP036287">
    <property type="protein sequence ID" value="QDU67894.1"/>
    <property type="molecule type" value="Genomic_DNA"/>
</dbReference>
<evidence type="ECO:0000313" key="2">
    <source>
        <dbReference type="EMBL" id="QDU67894.1"/>
    </source>
</evidence>
<keyword evidence="3" id="KW-1185">Reference proteome</keyword>
<dbReference type="AlphaFoldDB" id="A0A518BLP8"/>
<dbReference type="SUPFAM" id="SSF48695">
    <property type="entry name" value="Multiheme cytochromes"/>
    <property type="match status" value="1"/>
</dbReference>
<dbReference type="Pfam" id="PF13435">
    <property type="entry name" value="Cytochrome_C554"/>
    <property type="match status" value="1"/>
</dbReference>
<evidence type="ECO:0000313" key="3">
    <source>
        <dbReference type="Proteomes" id="UP000316921"/>
    </source>
</evidence>
<organism evidence="2 3">
    <name type="scientific">Engelhardtia mirabilis</name>
    <dbReference type="NCBI Taxonomy" id="2528011"/>
    <lineage>
        <taxon>Bacteria</taxon>
        <taxon>Pseudomonadati</taxon>
        <taxon>Planctomycetota</taxon>
        <taxon>Planctomycetia</taxon>
        <taxon>Planctomycetia incertae sedis</taxon>
        <taxon>Engelhardtia</taxon>
    </lineage>
</organism>
<feature type="domain" description="Cytochrome c-552/4" evidence="1">
    <location>
        <begin position="41"/>
        <end position="114"/>
    </location>
</feature>
<protein>
    <recommendedName>
        <fullName evidence="1">Cytochrome c-552/4 domain-containing protein</fullName>
    </recommendedName>
</protein>
<dbReference type="InterPro" id="IPR023155">
    <property type="entry name" value="Cyt_c-552/4"/>
</dbReference>
<dbReference type="RefSeq" id="WP_145066453.1">
    <property type="nucleotide sequence ID" value="NZ_CP036287.1"/>
</dbReference>